<dbReference type="Proteomes" id="UP000199119">
    <property type="component" value="Unassembled WGS sequence"/>
</dbReference>
<feature type="region of interest" description="Disordered" evidence="1">
    <location>
        <begin position="96"/>
        <end position="122"/>
    </location>
</feature>
<name>A0A1I2FBX8_9BURK</name>
<accession>A0A1I2FBX8</accession>
<evidence type="ECO:0000313" key="2">
    <source>
        <dbReference type="EMBL" id="SFF02409.1"/>
    </source>
</evidence>
<evidence type="ECO:0000313" key="3">
    <source>
        <dbReference type="Proteomes" id="UP000199119"/>
    </source>
</evidence>
<gene>
    <name evidence="2" type="ORF">SAMN04489711_11039</name>
</gene>
<feature type="compositionally biased region" description="Low complexity" evidence="1">
    <location>
        <begin position="96"/>
        <end position="109"/>
    </location>
</feature>
<organism evidence="2 3">
    <name type="scientific">Paracidovorax wautersii</name>
    <dbReference type="NCBI Taxonomy" id="1177982"/>
    <lineage>
        <taxon>Bacteria</taxon>
        <taxon>Pseudomonadati</taxon>
        <taxon>Pseudomonadota</taxon>
        <taxon>Betaproteobacteria</taxon>
        <taxon>Burkholderiales</taxon>
        <taxon>Comamonadaceae</taxon>
        <taxon>Paracidovorax</taxon>
    </lineage>
</organism>
<dbReference type="EMBL" id="FONX01000010">
    <property type="protein sequence ID" value="SFF02409.1"/>
    <property type="molecule type" value="Genomic_DNA"/>
</dbReference>
<evidence type="ECO:0000256" key="1">
    <source>
        <dbReference type="SAM" id="MobiDB-lite"/>
    </source>
</evidence>
<sequence>MQIWRSAGWPCKDALEIDLLAAGLIAQHATREGHELLRLTDAGIALLAQARQRGLRALSAHDRLAQRFAHHLLAGGRIVWRELALRAALEAPAAPAGAALPPARPAAGPTLWADEGDGGTATPPPAAQVWRMARPDLFSVRNTSVPAYLQPMVHEIKASRADLLSDLRHAEKRQAYQWLCEECYYVFPAGVAAPEEIPEQFGVWVMHGTLDEGGPGEGRFELLRPARHARCTLPFAVWMALGKATPLRLPDEPAQAQLGDVPDDPDGP</sequence>
<reference evidence="3" key="1">
    <citation type="submission" date="2016-10" db="EMBL/GenBank/DDBJ databases">
        <authorList>
            <person name="Varghese N."/>
            <person name="Submissions S."/>
        </authorList>
    </citation>
    <scope>NUCLEOTIDE SEQUENCE [LARGE SCALE GENOMIC DNA]</scope>
    <source>
        <strain evidence="3">DSM 27981</strain>
    </source>
</reference>
<keyword evidence="3" id="KW-1185">Reference proteome</keyword>
<dbReference type="AlphaFoldDB" id="A0A1I2FBX8"/>
<dbReference type="STRING" id="1177982.SAMN04489711_11039"/>
<protein>
    <submittedName>
        <fullName evidence="2">Uncharacterized protein</fullName>
    </submittedName>
</protein>
<proteinExistence type="predicted"/>